<evidence type="ECO:0000313" key="9">
    <source>
        <dbReference type="EMBL" id="OWA54369.1"/>
    </source>
</evidence>
<dbReference type="InterPro" id="IPR001736">
    <property type="entry name" value="PLipase_D/transphosphatidylase"/>
</dbReference>
<dbReference type="GO" id="GO:0034587">
    <property type="term" value="P:piRNA processing"/>
    <property type="evidence" value="ECO:0007669"/>
    <property type="project" value="TreeGrafter"/>
</dbReference>
<evidence type="ECO:0000256" key="3">
    <source>
        <dbReference type="ARBA" id="ARBA00023098"/>
    </source>
</evidence>
<sequence>MKKTVPKDIQSCIADLPKRETPDQMKKTIPKDIQSCIADLPKRETPDQMKKTIPKDIQSCIADLPKRETPAQMKKTVPKDIQSCIADLPKRETPAQMKKTATKDIQSCIADLPKRETPEQSLENLLRSTEDHEKVYHHAVLIDPRYWKQGQEVLQNFLNVLASSRKTLRLATFKLGGEVIIHRLVQAAQRGVLVEVIVDTLEENIVQRLEQAGIHLRIYQQSRAAREPHNQDAIFHQKYLIVDDRYLMYGSCNLSELSFTGHHEDLVSTNDVRFVQPFSVEFRARWAEFSP</sequence>
<keyword evidence="10" id="KW-1185">Reference proteome</keyword>
<evidence type="ECO:0000256" key="2">
    <source>
        <dbReference type="ARBA" id="ARBA00022963"/>
    </source>
</evidence>
<accession>A0A9X6NQN6</accession>
<dbReference type="Proteomes" id="UP000192578">
    <property type="component" value="Unassembled WGS sequence"/>
</dbReference>
<dbReference type="InterPro" id="IPR025202">
    <property type="entry name" value="PLD-like_dom"/>
</dbReference>
<dbReference type="OrthoDB" id="5205528at2759"/>
<comment type="similarity">
    <text evidence="4">Belongs to the phospholipase D family. MitoPLD/Zucchini subfamily.</text>
</comment>
<organism evidence="9 10">
    <name type="scientific">Hypsibius exemplaris</name>
    <name type="common">Freshwater tardigrade</name>
    <dbReference type="NCBI Taxonomy" id="2072580"/>
    <lineage>
        <taxon>Eukaryota</taxon>
        <taxon>Metazoa</taxon>
        <taxon>Ecdysozoa</taxon>
        <taxon>Tardigrada</taxon>
        <taxon>Eutardigrada</taxon>
        <taxon>Parachela</taxon>
        <taxon>Hypsibioidea</taxon>
        <taxon>Hypsibiidae</taxon>
        <taxon>Hypsibius</taxon>
    </lineage>
</organism>
<dbReference type="GO" id="GO:0016042">
    <property type="term" value="P:lipid catabolic process"/>
    <property type="evidence" value="ECO:0007669"/>
    <property type="project" value="UniProtKB-KW"/>
</dbReference>
<evidence type="ECO:0000313" key="10">
    <source>
        <dbReference type="Proteomes" id="UP000192578"/>
    </source>
</evidence>
<dbReference type="Gene3D" id="3.30.870.10">
    <property type="entry name" value="Endonuclease Chain A"/>
    <property type="match status" value="1"/>
</dbReference>
<feature type="domain" description="PLD phosphodiesterase" evidence="8">
    <location>
        <begin position="231"/>
        <end position="258"/>
    </location>
</feature>
<reference evidence="10" key="1">
    <citation type="submission" date="2017-01" db="EMBL/GenBank/DDBJ databases">
        <title>Comparative genomics of anhydrobiosis in the tardigrade Hypsibius dujardini.</title>
        <authorList>
            <person name="Yoshida Y."/>
            <person name="Koutsovoulos G."/>
            <person name="Laetsch D."/>
            <person name="Stevens L."/>
            <person name="Kumar S."/>
            <person name="Horikawa D."/>
            <person name="Ishino K."/>
            <person name="Komine S."/>
            <person name="Tomita M."/>
            <person name="Blaxter M."/>
            <person name="Arakawa K."/>
        </authorList>
    </citation>
    <scope>NUCLEOTIDE SEQUENCE [LARGE SCALE GENOMIC DNA]</scope>
    <source>
        <strain evidence="10">Z151</strain>
    </source>
</reference>
<dbReference type="SUPFAM" id="SSF56024">
    <property type="entry name" value="Phospholipase D/nuclease"/>
    <property type="match status" value="1"/>
</dbReference>
<protein>
    <recommendedName>
        <fullName evidence="5">Mitochondrial cardiolipin hydrolase</fullName>
    </recommendedName>
    <alternativeName>
        <fullName evidence="6">Mitochondrial phospholipase</fullName>
    </alternativeName>
</protein>
<dbReference type="EMBL" id="MTYJ01000398">
    <property type="protein sequence ID" value="OWA54369.1"/>
    <property type="molecule type" value="Genomic_DNA"/>
</dbReference>
<evidence type="ECO:0000259" key="8">
    <source>
        <dbReference type="PROSITE" id="PS50035"/>
    </source>
</evidence>
<evidence type="ECO:0000256" key="4">
    <source>
        <dbReference type="ARBA" id="ARBA00038012"/>
    </source>
</evidence>
<name>A0A9X6NQN6_HYPEX</name>
<proteinExistence type="inferred from homology"/>
<evidence type="ECO:0000256" key="6">
    <source>
        <dbReference type="ARBA" id="ARBA00043167"/>
    </source>
</evidence>
<evidence type="ECO:0000256" key="1">
    <source>
        <dbReference type="ARBA" id="ARBA00022801"/>
    </source>
</evidence>
<dbReference type="AlphaFoldDB" id="A0A9X6NQN6"/>
<dbReference type="PANTHER" id="PTHR43856">
    <property type="entry name" value="CARDIOLIPIN HYDROLASE"/>
    <property type="match status" value="1"/>
</dbReference>
<feature type="compositionally biased region" description="Basic and acidic residues" evidence="7">
    <location>
        <begin position="16"/>
        <end position="30"/>
    </location>
</feature>
<comment type="caution">
    <text evidence="9">The sequence shown here is derived from an EMBL/GenBank/DDBJ whole genome shotgun (WGS) entry which is preliminary data.</text>
</comment>
<dbReference type="GO" id="GO:0016891">
    <property type="term" value="F:RNA endonuclease activity producing 5'-phosphomonoesters, hydrolytic mechanism"/>
    <property type="evidence" value="ECO:0007669"/>
    <property type="project" value="TreeGrafter"/>
</dbReference>
<dbReference type="PROSITE" id="PS50035">
    <property type="entry name" value="PLD"/>
    <property type="match status" value="1"/>
</dbReference>
<evidence type="ECO:0000256" key="7">
    <source>
        <dbReference type="SAM" id="MobiDB-lite"/>
    </source>
</evidence>
<dbReference type="InterPro" id="IPR051406">
    <property type="entry name" value="PLD_domain"/>
</dbReference>
<feature type="region of interest" description="Disordered" evidence="7">
    <location>
        <begin position="1"/>
        <end position="32"/>
    </location>
</feature>
<dbReference type="GO" id="GO:0005739">
    <property type="term" value="C:mitochondrion"/>
    <property type="evidence" value="ECO:0007669"/>
    <property type="project" value="TreeGrafter"/>
</dbReference>
<evidence type="ECO:0000256" key="5">
    <source>
        <dbReference type="ARBA" id="ARBA00040549"/>
    </source>
</evidence>
<gene>
    <name evidence="9" type="ORF">BV898_18773</name>
</gene>
<dbReference type="Pfam" id="PF13091">
    <property type="entry name" value="PLDc_2"/>
    <property type="match status" value="1"/>
</dbReference>
<keyword evidence="3" id="KW-0443">Lipid metabolism</keyword>
<keyword evidence="2" id="KW-0442">Lipid degradation</keyword>
<keyword evidence="1" id="KW-0378">Hydrolase</keyword>
<dbReference type="PANTHER" id="PTHR43856:SF1">
    <property type="entry name" value="MITOCHONDRIAL CARDIOLIPIN HYDROLASE"/>
    <property type="match status" value="1"/>
</dbReference>